<reference evidence="6" key="1">
    <citation type="submission" date="2023-11" db="EMBL/GenBank/DDBJ databases">
        <title>Genome Sequence of Bacillus pseudomycoides stain BUPM19.</title>
        <authorList>
            <person name="Farhat A."/>
        </authorList>
    </citation>
    <scope>NUCLEOTIDE SEQUENCE [LARGE SCALE GENOMIC DNA]</scope>
    <source>
        <strain evidence="6">BUPM19</strain>
    </source>
</reference>
<keyword evidence="6" id="KW-1185">Reference proteome</keyword>
<feature type="transmembrane region" description="Helical" evidence="3">
    <location>
        <begin position="424"/>
        <end position="443"/>
    </location>
</feature>
<feature type="transmembrane region" description="Helical" evidence="3">
    <location>
        <begin position="392"/>
        <end position="412"/>
    </location>
</feature>
<feature type="transmembrane region" description="Helical" evidence="3">
    <location>
        <begin position="488"/>
        <end position="511"/>
    </location>
</feature>
<protein>
    <submittedName>
        <fullName evidence="5">Phage tail tape measure protein</fullName>
    </submittedName>
</protein>
<feature type="transmembrane region" description="Helical" evidence="3">
    <location>
        <begin position="758"/>
        <end position="781"/>
    </location>
</feature>
<name>A0ABU5JYM1_9BACI</name>
<feature type="transmembrane region" description="Helical" evidence="3">
    <location>
        <begin position="729"/>
        <end position="752"/>
    </location>
</feature>
<dbReference type="PANTHER" id="PTHR37813">
    <property type="entry name" value="FELS-2 PROPHAGE PROTEIN"/>
    <property type="match status" value="1"/>
</dbReference>
<feature type="compositionally biased region" description="Pro residues" evidence="2">
    <location>
        <begin position="37"/>
        <end position="64"/>
    </location>
</feature>
<evidence type="ECO:0000313" key="5">
    <source>
        <dbReference type="EMBL" id="MDZ5608558.1"/>
    </source>
</evidence>
<feature type="region of interest" description="Disordered" evidence="2">
    <location>
        <begin position="1"/>
        <end position="20"/>
    </location>
</feature>
<organism evidence="5 6">
    <name type="scientific">Bacillus bingmayongensis</name>
    <dbReference type="NCBI Taxonomy" id="1150157"/>
    <lineage>
        <taxon>Bacteria</taxon>
        <taxon>Bacillati</taxon>
        <taxon>Bacillota</taxon>
        <taxon>Bacilli</taxon>
        <taxon>Bacillales</taxon>
        <taxon>Bacillaceae</taxon>
        <taxon>Bacillus</taxon>
    </lineage>
</organism>
<feature type="region of interest" description="Disordered" evidence="2">
    <location>
        <begin position="28"/>
        <end position="66"/>
    </location>
</feature>
<evidence type="ECO:0000259" key="4">
    <source>
        <dbReference type="Pfam" id="PF10145"/>
    </source>
</evidence>
<gene>
    <name evidence="5" type="ORF">U2I54_16025</name>
</gene>
<keyword evidence="3" id="KW-1133">Transmembrane helix</keyword>
<feature type="domain" description="Phage tail tape measure protein" evidence="4">
    <location>
        <begin position="139"/>
        <end position="336"/>
    </location>
</feature>
<proteinExistence type="predicted"/>
<evidence type="ECO:0000256" key="2">
    <source>
        <dbReference type="SAM" id="MobiDB-lite"/>
    </source>
</evidence>
<dbReference type="PANTHER" id="PTHR37813:SF1">
    <property type="entry name" value="FELS-2 PROPHAGE PROTEIN"/>
    <property type="match status" value="1"/>
</dbReference>
<dbReference type="Proteomes" id="UP001291930">
    <property type="component" value="Unassembled WGS sequence"/>
</dbReference>
<feature type="transmembrane region" description="Helical" evidence="3">
    <location>
        <begin position="329"/>
        <end position="350"/>
    </location>
</feature>
<evidence type="ECO:0000256" key="3">
    <source>
        <dbReference type="SAM" id="Phobius"/>
    </source>
</evidence>
<dbReference type="InterPro" id="IPR016024">
    <property type="entry name" value="ARM-type_fold"/>
</dbReference>
<keyword evidence="3" id="KW-0812">Transmembrane</keyword>
<dbReference type="InterPro" id="IPR010090">
    <property type="entry name" value="Phage_tape_meas"/>
</dbReference>
<keyword evidence="3" id="KW-0472">Membrane</keyword>
<evidence type="ECO:0000313" key="6">
    <source>
        <dbReference type="Proteomes" id="UP001291930"/>
    </source>
</evidence>
<evidence type="ECO:0000256" key="1">
    <source>
        <dbReference type="ARBA" id="ARBA00022612"/>
    </source>
</evidence>
<comment type="caution">
    <text evidence="5">The sequence shown here is derived from an EMBL/GenBank/DDBJ whole genome shotgun (WGS) entry which is preliminary data.</text>
</comment>
<dbReference type="SUPFAM" id="SSF48371">
    <property type="entry name" value="ARM repeat"/>
    <property type="match status" value="1"/>
</dbReference>
<keyword evidence="1" id="KW-1188">Viral release from host cell</keyword>
<dbReference type="RefSeq" id="WP_374218273.1">
    <property type="nucleotide sequence ID" value="NZ_JAXOVW010000035.1"/>
</dbReference>
<sequence length="1134" mass="119283">MSQNKVETQVIADITSLTRGLSEATRAWDSFFRHISQPPPTPPPPQPPSPPPLPPPPPPPPPPDYSGWQRRFQEVGNHAVEMGRRVQQAGQTMQNSFGPAATASAFALGNMIKNSREFESQTRKAAVLTQGSYGQVKTAILDMAKNSVYSTGQVAAAFAELGAKGFDAAQATDALPGILSAAAASGEDLGMVADTITSALNAFSMEAKDSGHVADVLAMAANATAAGVGDMQYAFKYAAGPAAQLGISMEELAASVGIMSNAGIKGETAGTALRASMLRLVKPPKQAREQLDALGVSITDQQGNMKPLSQIIGELSKGMEGMTKSQKGAALAAIFGTEAVSGMMAIVAAGPEKIDKLTQSLINSDGASKKAADAMLNGWAGAMTKMEASIDVAARAFTDALAPAIIVVAGLIEKMANAFTNLPAPIQSTIAAVVAFTTAFLVIGTVMGIVINAVGTTIMMFGKLIGYIGRSSTAALIAKNAMTALRAALAFLTGPIGIVITALTAIGIALVQLYQRNEAFRNGVNNAWDSIKSKVTELASAFMNFAGPAIDAVVAGFNRLKSAITAAFSGDFSQLGEIFKTIGPSIAAAIIGGIPGVIISVSRYLPAIAEYLNANKGIIVEAITNIFNSIAEFITTTLPQLIEVGSQIIMSLVNGLVQAAPSILEAMVGVINTIMQSIAENLPLLIESGMQILQALITGITQVLPTIIETGLQLILTLIQGIMQMIPQLIPIAVTIIETLVNGLMSFLPQLIEMGLNLLISLITGITQALPMIVLAAITVITKLIDSITSNLPAIVQAGVKILTTLVDGIVKMLPQLIDLAVTLITKIADTILKNLPKIIDAGVKILMALIDGIVKIIPQLINAALTLIAKIVETLIANLPKIIDAGVKILTALIAGILKVLPQLIVAAVKLIVTLVGELIKNLPKLLEAGVKLIEALIKGILSLLGSLGSAALELGGKIIDTLREVDLWDIGVNIIKGLINGIGSMFGSVWNKMTELGNGIKDKISGILGIHSPSRWMRDMIGVNMMKGWINGIDGMKNAVQRTTRQMTEWMKPEMLAVDTGASIPRGVNGLGTYRSIKPAPGMYKPSQYDNEPNRDKQPAYINVQLGKQEFSRFVDDITGEQEAVRKRREVF</sequence>
<accession>A0ABU5JYM1</accession>
<dbReference type="Pfam" id="PF10145">
    <property type="entry name" value="PhageMin_Tail"/>
    <property type="match status" value="1"/>
</dbReference>
<dbReference type="EMBL" id="JAXOVW010000035">
    <property type="protein sequence ID" value="MDZ5608558.1"/>
    <property type="molecule type" value="Genomic_DNA"/>
</dbReference>
<dbReference type="NCBIfam" id="TIGR01760">
    <property type="entry name" value="tape_meas_TP901"/>
    <property type="match status" value="1"/>
</dbReference>